<protein>
    <submittedName>
        <fullName evidence="1">Uncharacterized protein</fullName>
    </submittedName>
</protein>
<evidence type="ECO:0000313" key="2">
    <source>
        <dbReference type="Proteomes" id="UP001283361"/>
    </source>
</evidence>
<gene>
    <name evidence="1" type="ORF">RRG08_001607</name>
</gene>
<comment type="caution">
    <text evidence="1">The sequence shown here is derived from an EMBL/GenBank/DDBJ whole genome shotgun (WGS) entry which is preliminary data.</text>
</comment>
<proteinExistence type="predicted"/>
<organism evidence="1 2">
    <name type="scientific">Elysia crispata</name>
    <name type="common">lettuce slug</name>
    <dbReference type="NCBI Taxonomy" id="231223"/>
    <lineage>
        <taxon>Eukaryota</taxon>
        <taxon>Metazoa</taxon>
        <taxon>Spiralia</taxon>
        <taxon>Lophotrochozoa</taxon>
        <taxon>Mollusca</taxon>
        <taxon>Gastropoda</taxon>
        <taxon>Heterobranchia</taxon>
        <taxon>Euthyneura</taxon>
        <taxon>Panpulmonata</taxon>
        <taxon>Sacoglossa</taxon>
        <taxon>Placobranchoidea</taxon>
        <taxon>Plakobranchidae</taxon>
        <taxon>Elysia</taxon>
    </lineage>
</organism>
<sequence>MPASDLHFDLLCCAENLTTPHCTSSSLFEIASSHDSVTARWSAPLHAMRLDLLSGLCARMRRQFGRFVTGPAEKSLRVNLSLRLVRDRQREQKEWETDAVKGCQLSPAQNEAPVMADFSDTPPAGVC</sequence>
<dbReference type="Proteomes" id="UP001283361">
    <property type="component" value="Unassembled WGS sequence"/>
</dbReference>
<accession>A0AAE1AK50</accession>
<dbReference type="EMBL" id="JAWDGP010001678">
    <property type="protein sequence ID" value="KAK3789217.1"/>
    <property type="molecule type" value="Genomic_DNA"/>
</dbReference>
<keyword evidence="2" id="KW-1185">Reference proteome</keyword>
<name>A0AAE1AK50_9GAST</name>
<reference evidence="1" key="1">
    <citation type="journal article" date="2023" name="G3 (Bethesda)">
        <title>A reference genome for the long-term kleptoplast-retaining sea slug Elysia crispata morphotype clarki.</title>
        <authorList>
            <person name="Eastman K.E."/>
            <person name="Pendleton A.L."/>
            <person name="Shaikh M.A."/>
            <person name="Suttiyut T."/>
            <person name="Ogas R."/>
            <person name="Tomko P."/>
            <person name="Gavelis G."/>
            <person name="Widhalm J.R."/>
            <person name="Wisecaver J.H."/>
        </authorList>
    </citation>
    <scope>NUCLEOTIDE SEQUENCE</scope>
    <source>
        <strain evidence="1">ECLA1</strain>
    </source>
</reference>
<dbReference type="AlphaFoldDB" id="A0AAE1AK50"/>
<evidence type="ECO:0000313" key="1">
    <source>
        <dbReference type="EMBL" id="KAK3789217.1"/>
    </source>
</evidence>